<accession>U1R919</accession>
<keyword evidence="2" id="KW-1185">Reference proteome</keyword>
<reference evidence="1 2" key="1">
    <citation type="submission" date="2013-08" db="EMBL/GenBank/DDBJ databases">
        <authorList>
            <person name="Weinstock G."/>
            <person name="Sodergren E."/>
            <person name="Wylie T."/>
            <person name="Fulton L."/>
            <person name="Fulton R."/>
            <person name="Fronick C."/>
            <person name="O'Laughlin M."/>
            <person name="Godfrey J."/>
            <person name="Miner T."/>
            <person name="Herter B."/>
            <person name="Appelbaum E."/>
            <person name="Cordes M."/>
            <person name="Lek S."/>
            <person name="Wollam A."/>
            <person name="Pepin K.H."/>
            <person name="Palsikar V.B."/>
            <person name="Mitreva M."/>
            <person name="Wilson R.K."/>
        </authorList>
    </citation>
    <scope>NUCLEOTIDE SEQUENCE [LARGE SCALE GENOMIC DNA]</scope>
    <source>
        <strain evidence="1 2">F0580</strain>
    </source>
</reference>
<evidence type="ECO:0000313" key="2">
    <source>
        <dbReference type="Proteomes" id="UP000016519"/>
    </source>
</evidence>
<dbReference type="HOGENOM" id="CLU_3211551_0_0_11"/>
<proteinExistence type="predicted"/>
<dbReference type="STRING" id="419015.HMPREF3214_01316"/>
<gene>
    <name evidence="1" type="ORF">HMPREF9244_01332</name>
</gene>
<comment type="caution">
    <text evidence="1">The sequence shown here is derived from an EMBL/GenBank/DDBJ whole genome shotgun (WGS) entry which is preliminary data.</text>
</comment>
<protein>
    <submittedName>
        <fullName evidence="1">Uncharacterized protein</fullName>
    </submittedName>
</protein>
<name>U1R919_9BIFI</name>
<evidence type="ECO:0000313" key="1">
    <source>
        <dbReference type="EMBL" id="ERH30044.1"/>
    </source>
</evidence>
<dbReference type="EMBL" id="AWSI01000037">
    <property type="protein sequence ID" value="ERH30044.1"/>
    <property type="molecule type" value="Genomic_DNA"/>
</dbReference>
<sequence>MRFLHTGVFRTRISRYDIEENLQILLCRKRIFQEKYGLCYVKFM</sequence>
<organism evidence="1 2">
    <name type="scientific">Alloscardovia omnicolens F0580</name>
    <dbReference type="NCBI Taxonomy" id="1321816"/>
    <lineage>
        <taxon>Bacteria</taxon>
        <taxon>Bacillati</taxon>
        <taxon>Actinomycetota</taxon>
        <taxon>Actinomycetes</taxon>
        <taxon>Bifidobacteriales</taxon>
        <taxon>Bifidobacteriaceae</taxon>
        <taxon>Alloscardovia</taxon>
    </lineage>
</organism>
<dbReference type="AlphaFoldDB" id="U1R919"/>
<dbReference type="Proteomes" id="UP000016519">
    <property type="component" value="Unassembled WGS sequence"/>
</dbReference>